<dbReference type="EMBL" id="LIZT01000096">
    <property type="protein sequence ID" value="KPJ48793.1"/>
    <property type="molecule type" value="Genomic_DNA"/>
</dbReference>
<evidence type="ECO:0000313" key="2">
    <source>
        <dbReference type="EMBL" id="KPJ48793.1"/>
    </source>
</evidence>
<organism evidence="2 3">
    <name type="scientific">candidate division TA06 bacterium DG_26</name>
    <dbReference type="NCBI Taxonomy" id="1703771"/>
    <lineage>
        <taxon>Bacteria</taxon>
        <taxon>Bacteria division TA06</taxon>
    </lineage>
</organism>
<evidence type="ECO:0000256" key="1">
    <source>
        <dbReference type="SAM" id="MobiDB-lite"/>
    </source>
</evidence>
<dbReference type="Proteomes" id="UP000051124">
    <property type="component" value="Unassembled WGS sequence"/>
</dbReference>
<feature type="compositionally biased region" description="Basic and acidic residues" evidence="1">
    <location>
        <begin position="8"/>
        <end position="31"/>
    </location>
</feature>
<gene>
    <name evidence="2" type="ORF">AMJ40_06875</name>
</gene>
<comment type="caution">
    <text evidence="2">The sequence shown here is derived from an EMBL/GenBank/DDBJ whole genome shotgun (WGS) entry which is preliminary data.</text>
</comment>
<sequence length="179" mass="20331">MSEICIHPYDDASHEKRGEQDKFGSQRRSEDDLLQELESTTPAGRVLRELQLISLPCNPVVDLVHEITNQEYSKTSPPASLHVSCEVRSRNRLPVESTAMIDQREGNSSRGYCGLEIYFTATVEIGVADDIGHSFIYRNLQIVDVLCEKSRFLADAIYEFTYFDQSSFLSGYCERILPN</sequence>
<name>A0A0S7WFT2_UNCT6</name>
<evidence type="ECO:0000313" key="3">
    <source>
        <dbReference type="Proteomes" id="UP000051124"/>
    </source>
</evidence>
<reference evidence="2 3" key="1">
    <citation type="journal article" date="2015" name="Microbiome">
        <title>Genomic resolution of linkages in carbon, nitrogen, and sulfur cycling among widespread estuary sediment bacteria.</title>
        <authorList>
            <person name="Baker B.J."/>
            <person name="Lazar C.S."/>
            <person name="Teske A.P."/>
            <person name="Dick G.J."/>
        </authorList>
    </citation>
    <scope>NUCLEOTIDE SEQUENCE [LARGE SCALE GENOMIC DNA]</scope>
    <source>
        <strain evidence="2">DG_26</strain>
    </source>
</reference>
<accession>A0A0S7WFT2</accession>
<feature type="region of interest" description="Disordered" evidence="1">
    <location>
        <begin position="1"/>
        <end position="31"/>
    </location>
</feature>
<proteinExistence type="predicted"/>
<dbReference type="AlphaFoldDB" id="A0A0S7WFT2"/>
<protein>
    <submittedName>
        <fullName evidence="2">Uncharacterized protein</fullName>
    </submittedName>
</protein>